<keyword evidence="2" id="KW-1015">Disulfide bond</keyword>
<dbReference type="InterPro" id="IPR011065">
    <property type="entry name" value="Kunitz_inhibitor_STI-like_sf"/>
</dbReference>
<organism evidence="4 5">
    <name type="scientific">Hibiscus syriacus</name>
    <name type="common">Rose of Sharon</name>
    <dbReference type="NCBI Taxonomy" id="106335"/>
    <lineage>
        <taxon>Eukaryota</taxon>
        <taxon>Viridiplantae</taxon>
        <taxon>Streptophyta</taxon>
        <taxon>Embryophyta</taxon>
        <taxon>Tracheophyta</taxon>
        <taxon>Spermatophyta</taxon>
        <taxon>Magnoliopsida</taxon>
        <taxon>eudicotyledons</taxon>
        <taxon>Gunneridae</taxon>
        <taxon>Pentapetalae</taxon>
        <taxon>rosids</taxon>
        <taxon>malvids</taxon>
        <taxon>Malvales</taxon>
        <taxon>Malvaceae</taxon>
        <taxon>Malvoideae</taxon>
        <taxon>Hibiscus</taxon>
    </lineage>
</organism>
<evidence type="ECO:0000256" key="1">
    <source>
        <dbReference type="ARBA" id="ARBA00005440"/>
    </source>
</evidence>
<dbReference type="SUPFAM" id="SSF50386">
    <property type="entry name" value="STI-like"/>
    <property type="match status" value="1"/>
</dbReference>
<evidence type="ECO:0000256" key="2">
    <source>
        <dbReference type="ARBA" id="ARBA00023157"/>
    </source>
</evidence>
<evidence type="ECO:0000256" key="3">
    <source>
        <dbReference type="SAM" id="SignalP"/>
    </source>
</evidence>
<dbReference type="AlphaFoldDB" id="A0A6A2ZMW7"/>
<dbReference type="CDD" id="cd23375">
    <property type="entry name" value="beta-trefoil_STI_VvMLP-like"/>
    <property type="match status" value="1"/>
</dbReference>
<dbReference type="Proteomes" id="UP000436088">
    <property type="component" value="Unassembled WGS sequence"/>
</dbReference>
<reference evidence="4" key="1">
    <citation type="submission" date="2019-09" db="EMBL/GenBank/DDBJ databases">
        <title>Draft genome information of white flower Hibiscus syriacus.</title>
        <authorList>
            <person name="Kim Y.-M."/>
        </authorList>
    </citation>
    <scope>NUCLEOTIDE SEQUENCE [LARGE SCALE GENOMIC DNA]</scope>
    <source>
        <strain evidence="4">YM2019G1</strain>
    </source>
</reference>
<feature type="signal peptide" evidence="3">
    <location>
        <begin position="1"/>
        <end position="19"/>
    </location>
</feature>
<keyword evidence="3" id="KW-0732">Signal</keyword>
<dbReference type="OrthoDB" id="1872570at2759"/>
<proteinExistence type="inferred from homology"/>
<keyword evidence="4" id="KW-0646">Protease inhibitor</keyword>
<dbReference type="GO" id="GO:0004866">
    <property type="term" value="F:endopeptidase inhibitor activity"/>
    <property type="evidence" value="ECO:0007669"/>
    <property type="project" value="InterPro"/>
</dbReference>
<dbReference type="Pfam" id="PF00197">
    <property type="entry name" value="Kunitz_legume"/>
    <property type="match status" value="1"/>
</dbReference>
<protein>
    <submittedName>
        <fullName evidence="4">Kunitz family trypsin and protease inhibitor protein</fullName>
    </submittedName>
</protein>
<keyword evidence="5" id="KW-1185">Reference proteome</keyword>
<evidence type="ECO:0000313" key="4">
    <source>
        <dbReference type="EMBL" id="KAE8692896.1"/>
    </source>
</evidence>
<dbReference type="SMART" id="SM00452">
    <property type="entry name" value="STI"/>
    <property type="match status" value="1"/>
</dbReference>
<dbReference type="PANTHER" id="PTHR33107:SF81">
    <property type="entry name" value="TRYPSIN INHIBITOR A"/>
    <property type="match status" value="1"/>
</dbReference>
<dbReference type="PANTHER" id="PTHR33107">
    <property type="entry name" value="KUNITZ TRYPSIN INHIBITOR 2"/>
    <property type="match status" value="1"/>
</dbReference>
<evidence type="ECO:0000313" key="5">
    <source>
        <dbReference type="Proteomes" id="UP000436088"/>
    </source>
</evidence>
<accession>A0A6A2ZMW7</accession>
<comment type="caution">
    <text evidence="4">The sequence shown here is derived from an EMBL/GenBank/DDBJ whole genome shotgun (WGS) entry which is preliminary data.</text>
</comment>
<sequence>MKTALFSALTFLLFSSTIATDQPDAVLDVSGQELRTRTYYYVLPVIRGRGGGLSLDSATDADPNIGCPLVVVQEQQEVSNGLPLYFSPVNVEQQGSVVRLSTDLNVIFNASTICLQSTLWELAFDKSLQKFVVATGGALGNPGSETLNNWFKIERFEDDYKLVFCPGVCDICRPVCGELGVFVDVDGIRRLVLADEPLKVVFKRV</sequence>
<feature type="chain" id="PRO_5025592783" evidence="3">
    <location>
        <begin position="20"/>
        <end position="205"/>
    </location>
</feature>
<gene>
    <name evidence="4" type="ORF">F3Y22_tig00110828pilonHSYRG00219</name>
</gene>
<dbReference type="PRINTS" id="PR00291">
    <property type="entry name" value="KUNITZINHBTR"/>
</dbReference>
<dbReference type="InterPro" id="IPR002160">
    <property type="entry name" value="Prot_inh_Kunz-lg"/>
</dbReference>
<dbReference type="EMBL" id="VEPZ02001129">
    <property type="protein sequence ID" value="KAE8692896.1"/>
    <property type="molecule type" value="Genomic_DNA"/>
</dbReference>
<dbReference type="Gene3D" id="2.80.10.50">
    <property type="match status" value="1"/>
</dbReference>
<comment type="similarity">
    <text evidence="1">Belongs to the protease inhibitor I3 (leguminous Kunitz-type inhibitor) family.</text>
</comment>
<name>A0A6A2ZMW7_HIBSY</name>